<dbReference type="KEGG" id="hha:Hhal_1158"/>
<gene>
    <name evidence="2" type="ordered locus">Hhal_1158</name>
</gene>
<evidence type="ECO:0000256" key="1">
    <source>
        <dbReference type="SAM" id="MobiDB-lite"/>
    </source>
</evidence>
<accession>A1WW72</accession>
<dbReference type="EMBL" id="CP000544">
    <property type="protein sequence ID" value="ABM61934.1"/>
    <property type="molecule type" value="Genomic_DNA"/>
</dbReference>
<keyword evidence="3" id="KW-1185">Reference proteome</keyword>
<name>A1WW72_HALHL</name>
<organism evidence="2 3">
    <name type="scientific">Halorhodospira halophila (strain DSM 244 / SL1)</name>
    <name type="common">Ectothiorhodospira halophila (strain DSM 244 / SL1)</name>
    <dbReference type="NCBI Taxonomy" id="349124"/>
    <lineage>
        <taxon>Bacteria</taxon>
        <taxon>Pseudomonadati</taxon>
        <taxon>Pseudomonadota</taxon>
        <taxon>Gammaproteobacteria</taxon>
        <taxon>Chromatiales</taxon>
        <taxon>Ectothiorhodospiraceae</taxon>
        <taxon>Halorhodospira</taxon>
    </lineage>
</organism>
<feature type="region of interest" description="Disordered" evidence="1">
    <location>
        <begin position="40"/>
        <end position="68"/>
    </location>
</feature>
<dbReference type="HOGENOM" id="CLU_2259842_0_0_6"/>
<evidence type="ECO:0000313" key="3">
    <source>
        <dbReference type="Proteomes" id="UP000000647"/>
    </source>
</evidence>
<dbReference type="RefSeq" id="WP_011813957.1">
    <property type="nucleotide sequence ID" value="NC_008789.1"/>
</dbReference>
<dbReference type="AlphaFoldDB" id="A1WW72"/>
<sequence>MTMIPRSARAEIDQDGKTLRTSIELSELDEWMRAAYEAGVKQGAEEARSKRRIDPRREWPKTDPGRSVELLRQRAARETGLAPRAIDKLMANDDNEPAAILFD</sequence>
<reference evidence="2 3" key="2">
    <citation type="journal article" date="2013" name="Stand. Genomic Sci.">
        <title>Complete genome sequence of Halorhodospira halophila SL1.</title>
        <authorList>
            <person name="Challacombe J.F."/>
            <person name="Majid S."/>
            <person name="Deole R."/>
            <person name="Brettin T.S."/>
            <person name="Bruce D."/>
            <person name="Delano S.F."/>
            <person name="Detter J.C."/>
            <person name="Gleasner C.D."/>
            <person name="Han C.S."/>
            <person name="Misra M."/>
            <person name="Reitenga K.G."/>
            <person name="Mikhailova N."/>
            <person name="Woyke T."/>
            <person name="Pitluck S."/>
            <person name="Nolan M."/>
            <person name="Land M.L."/>
            <person name="Saunders E."/>
            <person name="Tapia R."/>
            <person name="Lapidus A."/>
            <person name="Ivanova N."/>
            <person name="Hoff W.D."/>
        </authorList>
    </citation>
    <scope>NUCLEOTIDE SEQUENCE [LARGE SCALE GENOMIC DNA]</scope>
    <source>
        <strain evidence="3">DSM 244 / SL1</strain>
    </source>
</reference>
<protein>
    <submittedName>
        <fullName evidence="2">Uncharacterized protein</fullName>
    </submittedName>
</protein>
<feature type="compositionally biased region" description="Basic and acidic residues" evidence="1">
    <location>
        <begin position="55"/>
        <end position="68"/>
    </location>
</feature>
<reference evidence="3" key="1">
    <citation type="submission" date="2006-12" db="EMBL/GenBank/DDBJ databases">
        <title>Complete sequence of Halorhodospira halophila SL1.</title>
        <authorList>
            <consortium name="US DOE Joint Genome Institute"/>
            <person name="Copeland A."/>
            <person name="Lucas S."/>
            <person name="Lapidus A."/>
            <person name="Barry K."/>
            <person name="Detter J.C."/>
            <person name="Glavina del Rio T."/>
            <person name="Hammon N."/>
            <person name="Israni S."/>
            <person name="Dalin E."/>
            <person name="Tice H."/>
            <person name="Pitluck S."/>
            <person name="Saunders E."/>
            <person name="Brettin T."/>
            <person name="Bruce D."/>
            <person name="Han C."/>
            <person name="Tapia R."/>
            <person name="Schmutz J."/>
            <person name="Larimer F."/>
            <person name="Land M."/>
            <person name="Hauser L."/>
            <person name="Kyrpides N."/>
            <person name="Mikhailova N."/>
            <person name="Hoff W."/>
            <person name="Richardson P."/>
        </authorList>
    </citation>
    <scope>NUCLEOTIDE SEQUENCE [LARGE SCALE GENOMIC DNA]</scope>
    <source>
        <strain evidence="3">DSM 244 / SL1</strain>
    </source>
</reference>
<dbReference type="Proteomes" id="UP000000647">
    <property type="component" value="Chromosome"/>
</dbReference>
<proteinExistence type="predicted"/>
<evidence type="ECO:0000313" key="2">
    <source>
        <dbReference type="EMBL" id="ABM61934.1"/>
    </source>
</evidence>